<reference evidence="2 3" key="1">
    <citation type="journal article" date="2020" name="BMC Genomics">
        <title>Intraspecific diversification of the crop wild relative Brassica cretica Lam. using demographic model selection.</title>
        <authorList>
            <person name="Kioukis A."/>
            <person name="Michalopoulou V.A."/>
            <person name="Briers L."/>
            <person name="Pirintsos S."/>
            <person name="Studholme D.J."/>
            <person name="Pavlidis P."/>
            <person name="Sarris P.F."/>
        </authorList>
    </citation>
    <scope>NUCLEOTIDE SEQUENCE [LARGE SCALE GENOMIC DNA]</scope>
    <source>
        <strain evidence="3">cv. PFS-1207/04</strain>
    </source>
</reference>
<evidence type="ECO:0000256" key="1">
    <source>
        <dbReference type="SAM" id="MobiDB-lite"/>
    </source>
</evidence>
<dbReference type="Proteomes" id="UP000266723">
    <property type="component" value="Unassembled WGS sequence"/>
</dbReference>
<feature type="region of interest" description="Disordered" evidence="1">
    <location>
        <begin position="37"/>
        <end position="75"/>
    </location>
</feature>
<feature type="compositionally biased region" description="Basic residues" evidence="1">
    <location>
        <begin position="7"/>
        <end position="20"/>
    </location>
</feature>
<evidence type="ECO:0000313" key="2">
    <source>
        <dbReference type="EMBL" id="KAF3593926.1"/>
    </source>
</evidence>
<name>A0ABQ7EAN9_BRACR</name>
<feature type="compositionally biased region" description="Polar residues" evidence="1">
    <location>
        <begin position="65"/>
        <end position="75"/>
    </location>
</feature>
<protein>
    <submittedName>
        <fullName evidence="2">Uncharacterized protein</fullName>
    </submittedName>
</protein>
<gene>
    <name evidence="2" type="ORF">DY000_02027342</name>
</gene>
<evidence type="ECO:0000313" key="3">
    <source>
        <dbReference type="Proteomes" id="UP000266723"/>
    </source>
</evidence>
<dbReference type="EMBL" id="QGKV02000299">
    <property type="protein sequence ID" value="KAF3593926.1"/>
    <property type="molecule type" value="Genomic_DNA"/>
</dbReference>
<feature type="region of interest" description="Disordered" evidence="1">
    <location>
        <begin position="1"/>
        <end position="23"/>
    </location>
</feature>
<organism evidence="2 3">
    <name type="scientific">Brassica cretica</name>
    <name type="common">Mustard</name>
    <dbReference type="NCBI Taxonomy" id="69181"/>
    <lineage>
        <taxon>Eukaryota</taxon>
        <taxon>Viridiplantae</taxon>
        <taxon>Streptophyta</taxon>
        <taxon>Embryophyta</taxon>
        <taxon>Tracheophyta</taxon>
        <taxon>Spermatophyta</taxon>
        <taxon>Magnoliopsida</taxon>
        <taxon>eudicotyledons</taxon>
        <taxon>Gunneridae</taxon>
        <taxon>Pentapetalae</taxon>
        <taxon>rosids</taxon>
        <taxon>malvids</taxon>
        <taxon>Brassicales</taxon>
        <taxon>Brassicaceae</taxon>
        <taxon>Brassiceae</taxon>
        <taxon>Brassica</taxon>
    </lineage>
</organism>
<comment type="caution">
    <text evidence="2">The sequence shown here is derived from an EMBL/GenBank/DDBJ whole genome shotgun (WGS) entry which is preliminary data.</text>
</comment>
<sequence>MVLHLSNKTKQHNTLKKKKNNSQDQTLLLEMDLNPSTSTNHVRVRHGLSPPIGRSRKGDNRIAGHTSNPPTIQRQLFNTDRTATTGQNPNGPDLTIVREIAELKLSLQDIHSKIHHIMSSTPQIDRVLAETLRTPISLRPMEKLCFPPFAGNSDPSEHQHSYLAARISILLILYSVDLYFPGQLCEHRRIYSAYFLICNRQTFLINRKCLRTNPPTSFPILLESDQARFKHLFKRIKPSLIILLHIGATSRIALTQPKKAQ</sequence>
<accession>A0ABQ7EAN9</accession>
<proteinExistence type="predicted"/>
<keyword evidence="3" id="KW-1185">Reference proteome</keyword>